<name>A0A533QF12_9BACT</name>
<evidence type="ECO:0000256" key="1">
    <source>
        <dbReference type="SAM" id="Phobius"/>
    </source>
</evidence>
<proteinExistence type="predicted"/>
<dbReference type="Proteomes" id="UP000319783">
    <property type="component" value="Unassembled WGS sequence"/>
</dbReference>
<keyword evidence="1" id="KW-0472">Membrane</keyword>
<feature type="transmembrane region" description="Helical" evidence="1">
    <location>
        <begin position="6"/>
        <end position="28"/>
    </location>
</feature>
<sequence>MKFSGELLITAYIMFVTMVLGFIILCMISGRKGYKKTLPSKIDHKSTPDS</sequence>
<accession>A0A533QF12</accession>
<dbReference type="EMBL" id="SULG01000004">
    <property type="protein sequence ID" value="TLD43357.1"/>
    <property type="molecule type" value="Genomic_DNA"/>
</dbReference>
<organism evidence="2 3">
    <name type="scientific">Candidatus Jettenia ecosi</name>
    <dbReference type="NCBI Taxonomy" id="2494326"/>
    <lineage>
        <taxon>Bacteria</taxon>
        <taxon>Pseudomonadati</taxon>
        <taxon>Planctomycetota</taxon>
        <taxon>Candidatus Brocadiia</taxon>
        <taxon>Candidatus Brocadiales</taxon>
        <taxon>Candidatus Brocadiaceae</taxon>
        <taxon>Candidatus Jettenia</taxon>
    </lineage>
</organism>
<reference evidence="2 3" key="1">
    <citation type="submission" date="2019-04" db="EMBL/GenBank/DDBJ databases">
        <title>Genome of a novel bacterium Candidatus Jettenia ecosi reconstructed from metagenome of an anammox bioreactor.</title>
        <authorList>
            <person name="Mardanov A.V."/>
            <person name="Beletsky A.V."/>
            <person name="Ravin N.V."/>
            <person name="Botchkova E.A."/>
            <person name="Litti Y.V."/>
            <person name="Nozhevnikova A.N."/>
        </authorList>
    </citation>
    <scope>NUCLEOTIDE SEQUENCE [LARGE SCALE GENOMIC DNA]</scope>
    <source>
        <strain evidence="2">J2</strain>
    </source>
</reference>
<evidence type="ECO:0000313" key="2">
    <source>
        <dbReference type="EMBL" id="TLD43357.1"/>
    </source>
</evidence>
<dbReference type="AlphaFoldDB" id="A0A533QF12"/>
<keyword evidence="1" id="KW-1133">Transmembrane helix</keyword>
<gene>
    <name evidence="2" type="ORF">JETT_0362</name>
</gene>
<comment type="caution">
    <text evidence="2">The sequence shown here is derived from an EMBL/GenBank/DDBJ whole genome shotgun (WGS) entry which is preliminary data.</text>
</comment>
<protein>
    <submittedName>
        <fullName evidence="2">Uncharacterized protein</fullName>
    </submittedName>
</protein>
<keyword evidence="1" id="KW-0812">Transmembrane</keyword>
<evidence type="ECO:0000313" key="3">
    <source>
        <dbReference type="Proteomes" id="UP000319783"/>
    </source>
</evidence>